<proteinExistence type="inferred from homology"/>
<feature type="domain" description="UspA" evidence="2">
    <location>
        <begin position="152"/>
        <end position="271"/>
    </location>
</feature>
<dbReference type="Pfam" id="PF00582">
    <property type="entry name" value="Usp"/>
    <property type="match status" value="1"/>
</dbReference>
<gene>
    <name evidence="3" type="ORF">LPB04_18725</name>
</gene>
<protein>
    <submittedName>
        <fullName evidence="3">Universal stress protein</fullName>
    </submittedName>
</protein>
<dbReference type="PANTHER" id="PTHR46268">
    <property type="entry name" value="STRESS RESPONSE PROTEIN NHAX"/>
    <property type="match status" value="1"/>
</dbReference>
<evidence type="ECO:0000256" key="1">
    <source>
        <dbReference type="ARBA" id="ARBA00008791"/>
    </source>
</evidence>
<dbReference type="EMBL" id="CP062941">
    <property type="protein sequence ID" value="QOL52114.1"/>
    <property type="molecule type" value="Genomic_DNA"/>
</dbReference>
<organism evidence="3 4">
    <name type="scientific">Massilia litorea</name>
    <dbReference type="NCBI Taxonomy" id="2769491"/>
    <lineage>
        <taxon>Bacteria</taxon>
        <taxon>Pseudomonadati</taxon>
        <taxon>Pseudomonadota</taxon>
        <taxon>Betaproteobacteria</taxon>
        <taxon>Burkholderiales</taxon>
        <taxon>Oxalobacteraceae</taxon>
        <taxon>Telluria group</taxon>
        <taxon>Massilia</taxon>
    </lineage>
</organism>
<sequence>MYKTIVVHVDDASHFEARLRAAAALADAHDAHLVGTAATGMSVAAYAMLTGSMGAMPGDEFDSLRASGNASLARFAERARQLGVRSAEGRLVEDESRAGLLLQSRYADLIVVAQDSPDAPAVRGLPQYLALHGPRPVLTVPAGYAGEPIADSIVVGWDGSVPALRAIDGAMPLLTRARSVRLALINPEREVGLHGDEPGADMALYLARHGVPVDVVVERTEWPPGEALLRIAHDNDAGLLVTGAFGHSRYREIVLGGATRVLLERAPIPVLYAH</sequence>
<evidence type="ECO:0000313" key="4">
    <source>
        <dbReference type="Proteomes" id="UP000593875"/>
    </source>
</evidence>
<name>A0A7L9UAN6_9BURK</name>
<dbReference type="CDD" id="cd00293">
    <property type="entry name" value="USP-like"/>
    <property type="match status" value="1"/>
</dbReference>
<dbReference type="SUPFAM" id="SSF52402">
    <property type="entry name" value="Adenine nucleotide alpha hydrolases-like"/>
    <property type="match status" value="2"/>
</dbReference>
<dbReference type="InterPro" id="IPR006015">
    <property type="entry name" value="Universal_stress_UspA"/>
</dbReference>
<dbReference type="PANTHER" id="PTHR46268:SF15">
    <property type="entry name" value="UNIVERSAL STRESS PROTEIN HP_0031"/>
    <property type="match status" value="1"/>
</dbReference>
<dbReference type="AlphaFoldDB" id="A0A7L9UAN6"/>
<reference evidence="3 4" key="1">
    <citation type="submission" date="2020-10" db="EMBL/GenBank/DDBJ databases">
        <title>Genome sequencing of Massilia sp. LPB0304.</title>
        <authorList>
            <person name="Kim J."/>
        </authorList>
    </citation>
    <scope>NUCLEOTIDE SEQUENCE [LARGE SCALE GENOMIC DNA]</scope>
    <source>
        <strain evidence="3 4">LPB0304</strain>
    </source>
</reference>
<evidence type="ECO:0000313" key="3">
    <source>
        <dbReference type="EMBL" id="QOL52114.1"/>
    </source>
</evidence>
<dbReference type="Gene3D" id="3.40.50.12370">
    <property type="match status" value="1"/>
</dbReference>
<dbReference type="Proteomes" id="UP000593875">
    <property type="component" value="Chromosome"/>
</dbReference>
<dbReference type="InterPro" id="IPR006016">
    <property type="entry name" value="UspA"/>
</dbReference>
<dbReference type="PRINTS" id="PR01438">
    <property type="entry name" value="UNVRSLSTRESS"/>
</dbReference>
<accession>A0A7L9UAN6</accession>
<comment type="similarity">
    <text evidence="1">Belongs to the universal stress protein A family.</text>
</comment>
<evidence type="ECO:0000259" key="2">
    <source>
        <dbReference type="Pfam" id="PF00582"/>
    </source>
</evidence>
<keyword evidence="4" id="KW-1185">Reference proteome</keyword>
<dbReference type="KEGG" id="mlir:LPB04_18725"/>